<organism evidence="1 2">
    <name type="scientific">Actinoplanes siamensis</name>
    <dbReference type="NCBI Taxonomy" id="1223317"/>
    <lineage>
        <taxon>Bacteria</taxon>
        <taxon>Bacillati</taxon>
        <taxon>Actinomycetota</taxon>
        <taxon>Actinomycetes</taxon>
        <taxon>Micromonosporales</taxon>
        <taxon>Micromonosporaceae</taxon>
        <taxon>Actinoplanes</taxon>
    </lineage>
</organism>
<comment type="caution">
    <text evidence="1">The sequence shown here is derived from an EMBL/GenBank/DDBJ whole genome shotgun (WGS) entry which is preliminary data.</text>
</comment>
<evidence type="ECO:0000313" key="1">
    <source>
        <dbReference type="EMBL" id="GIF08263.1"/>
    </source>
</evidence>
<gene>
    <name evidence="1" type="ORF">Asi03nite_58010</name>
</gene>
<proteinExistence type="predicted"/>
<reference evidence="1" key="1">
    <citation type="submission" date="2021-01" db="EMBL/GenBank/DDBJ databases">
        <title>Whole genome shotgun sequence of Actinoplanes siamensis NBRC 109076.</title>
        <authorList>
            <person name="Komaki H."/>
            <person name="Tamura T."/>
        </authorList>
    </citation>
    <scope>NUCLEOTIDE SEQUENCE</scope>
    <source>
        <strain evidence="1">NBRC 109076</strain>
    </source>
</reference>
<evidence type="ECO:0000313" key="2">
    <source>
        <dbReference type="Proteomes" id="UP000629619"/>
    </source>
</evidence>
<dbReference type="EMBL" id="BOMW01000061">
    <property type="protein sequence ID" value="GIF08263.1"/>
    <property type="molecule type" value="Genomic_DNA"/>
</dbReference>
<name>A0A919NBV3_9ACTN</name>
<protein>
    <submittedName>
        <fullName evidence="1">Uncharacterized protein</fullName>
    </submittedName>
</protein>
<dbReference type="Proteomes" id="UP000629619">
    <property type="component" value="Unassembled WGS sequence"/>
</dbReference>
<keyword evidence="2" id="KW-1185">Reference proteome</keyword>
<accession>A0A919NBV3</accession>
<dbReference type="AlphaFoldDB" id="A0A919NBV3"/>
<dbReference type="RefSeq" id="WP_203683632.1">
    <property type="nucleotide sequence ID" value="NZ_BOMW01000061.1"/>
</dbReference>
<sequence>MTTDLDIPAVGARAAEILAQIEAHPLYTHLTESSLKYTCCWFTTTGYATINDWNVEQDSPKLAVEGLRVLALKAAVLEATGDEDRAELLVAAPVDEMVHAILAQWNVMTKIQEDLGIRFNHATDLEEFGYEVGGETDQLYAAAGWGPKPMRYWLPTSEVNRRLDVLGRLYESIGIQGHGATTSINFDEPVPAAG</sequence>